<name>A0A9D2D3H8_9FIRM</name>
<gene>
    <name evidence="1" type="ORF">IAA08_08535</name>
</gene>
<dbReference type="AlphaFoldDB" id="A0A9D2D3H8"/>
<sequence>MTETVEKPLLDSLIESRQLQILKTVVPYMHENQQKKLSMLIKLIEFQKTASLFDENSSAFSKELHACAYVSDSERISGMLGAIRKYCTEKEQENIDMILSFYEMSASC</sequence>
<accession>A0A9D2D3H8</accession>
<organism evidence="1 2">
    <name type="scientific">Candidatus Eubacterium avistercoris</name>
    <dbReference type="NCBI Taxonomy" id="2838567"/>
    <lineage>
        <taxon>Bacteria</taxon>
        <taxon>Bacillati</taxon>
        <taxon>Bacillota</taxon>
        <taxon>Clostridia</taxon>
        <taxon>Eubacteriales</taxon>
        <taxon>Eubacteriaceae</taxon>
        <taxon>Eubacterium</taxon>
    </lineage>
</organism>
<evidence type="ECO:0000313" key="1">
    <source>
        <dbReference type="EMBL" id="HIZ07967.1"/>
    </source>
</evidence>
<reference evidence="1" key="1">
    <citation type="journal article" date="2021" name="PeerJ">
        <title>Extensive microbial diversity within the chicken gut microbiome revealed by metagenomics and culture.</title>
        <authorList>
            <person name="Gilroy R."/>
            <person name="Ravi A."/>
            <person name="Getino M."/>
            <person name="Pursley I."/>
            <person name="Horton D.L."/>
            <person name="Alikhan N.F."/>
            <person name="Baker D."/>
            <person name="Gharbi K."/>
            <person name="Hall N."/>
            <person name="Watson M."/>
            <person name="Adriaenssens E.M."/>
            <person name="Foster-Nyarko E."/>
            <person name="Jarju S."/>
            <person name="Secka A."/>
            <person name="Antonio M."/>
            <person name="Oren A."/>
            <person name="Chaudhuri R.R."/>
            <person name="La Ragione R."/>
            <person name="Hildebrand F."/>
            <person name="Pallen M.J."/>
        </authorList>
    </citation>
    <scope>NUCLEOTIDE SEQUENCE</scope>
    <source>
        <strain evidence="1">CHK192-9172</strain>
    </source>
</reference>
<evidence type="ECO:0000313" key="2">
    <source>
        <dbReference type="Proteomes" id="UP000824024"/>
    </source>
</evidence>
<reference evidence="1" key="2">
    <citation type="submission" date="2021-04" db="EMBL/GenBank/DDBJ databases">
        <authorList>
            <person name="Gilroy R."/>
        </authorList>
    </citation>
    <scope>NUCLEOTIDE SEQUENCE</scope>
    <source>
        <strain evidence="1">CHK192-9172</strain>
    </source>
</reference>
<proteinExistence type="predicted"/>
<dbReference type="EMBL" id="DXCH01000235">
    <property type="protein sequence ID" value="HIZ07967.1"/>
    <property type="molecule type" value="Genomic_DNA"/>
</dbReference>
<feature type="non-terminal residue" evidence="1">
    <location>
        <position position="108"/>
    </location>
</feature>
<protein>
    <submittedName>
        <fullName evidence="1">Uncharacterized protein</fullName>
    </submittedName>
</protein>
<comment type="caution">
    <text evidence="1">The sequence shown here is derived from an EMBL/GenBank/DDBJ whole genome shotgun (WGS) entry which is preliminary data.</text>
</comment>
<dbReference type="Proteomes" id="UP000824024">
    <property type="component" value="Unassembled WGS sequence"/>
</dbReference>